<proteinExistence type="predicted"/>
<evidence type="ECO:0000259" key="5">
    <source>
        <dbReference type="PROSITE" id="PS50937"/>
    </source>
</evidence>
<dbReference type="PANTHER" id="PTHR30204:SF0">
    <property type="entry name" value="REDOX-SENSITIVE TRANSCRIPTIONAL ACTIVATOR SOXR"/>
    <property type="match status" value="1"/>
</dbReference>
<dbReference type="SUPFAM" id="SSF46955">
    <property type="entry name" value="Putative DNA-binding domain"/>
    <property type="match status" value="1"/>
</dbReference>
<dbReference type="GO" id="GO:0006979">
    <property type="term" value="P:response to oxidative stress"/>
    <property type="evidence" value="ECO:0007669"/>
    <property type="project" value="InterPro"/>
</dbReference>
<sequence length="151" mass="16356">MGATPPAPGGEELLTIGEVGRRSGVAVSALRFYEDQGLLTSIRTAGNQRRYPRHVLRRVSLISAAKRFGLPLSDVRTALAALPSDGAPTAEDWKRASRVWKELLEERRRALDRLIHEINGCIGCGCLSMKACSLLNPGDVLAETGPGPRRL</sequence>
<dbReference type="PANTHER" id="PTHR30204">
    <property type="entry name" value="REDOX-CYCLING DRUG-SENSING TRANSCRIPTIONAL ACTIVATOR SOXR"/>
    <property type="match status" value="1"/>
</dbReference>
<evidence type="ECO:0000256" key="4">
    <source>
        <dbReference type="ARBA" id="ARBA00023125"/>
    </source>
</evidence>
<dbReference type="SMART" id="SM00422">
    <property type="entry name" value="HTH_MERR"/>
    <property type="match status" value="1"/>
</dbReference>
<dbReference type="PRINTS" id="PR00040">
    <property type="entry name" value="HTHMERR"/>
</dbReference>
<dbReference type="GO" id="GO:0051537">
    <property type="term" value="F:2 iron, 2 sulfur cluster binding"/>
    <property type="evidence" value="ECO:0007669"/>
    <property type="project" value="UniProtKB-KW"/>
</dbReference>
<dbReference type="InterPro" id="IPR010211">
    <property type="entry name" value="Redox-sen_tscrpt-act_SoxR"/>
</dbReference>
<dbReference type="PROSITE" id="PS50937">
    <property type="entry name" value="HTH_MERR_2"/>
    <property type="match status" value="1"/>
</dbReference>
<dbReference type="CDD" id="cd01110">
    <property type="entry name" value="HTH_SoxR"/>
    <property type="match status" value="1"/>
</dbReference>
<evidence type="ECO:0000313" key="6">
    <source>
        <dbReference type="EMBL" id="SBO96062.1"/>
    </source>
</evidence>
<feature type="domain" description="HTH merR-type" evidence="5">
    <location>
        <begin position="13"/>
        <end position="81"/>
    </location>
</feature>
<dbReference type="RefSeq" id="WP_225275396.1">
    <property type="nucleotide sequence ID" value="NZ_CP084058.1"/>
</dbReference>
<reference evidence="6" key="1">
    <citation type="submission" date="2016-04" db="EMBL/GenBank/DDBJ databases">
        <authorList>
            <person name="Evans L.H."/>
            <person name="Alamgir A."/>
            <person name="Owens N."/>
            <person name="Weber N.D."/>
            <person name="Virtaneva K."/>
            <person name="Barbian K."/>
            <person name="Babar A."/>
            <person name="Rosenke K."/>
        </authorList>
    </citation>
    <scope>NUCLEOTIDE SEQUENCE</scope>
    <source>
        <strain evidence="6">Nono1</strain>
    </source>
</reference>
<dbReference type="GO" id="GO:0003677">
    <property type="term" value="F:DNA binding"/>
    <property type="evidence" value="ECO:0007669"/>
    <property type="project" value="UniProtKB-KW"/>
</dbReference>
<dbReference type="Gene3D" id="1.10.1660.10">
    <property type="match status" value="1"/>
</dbReference>
<dbReference type="GO" id="GO:0003700">
    <property type="term" value="F:DNA-binding transcription factor activity"/>
    <property type="evidence" value="ECO:0007669"/>
    <property type="project" value="InterPro"/>
</dbReference>
<dbReference type="EMBL" id="LT559118">
    <property type="protein sequence ID" value="SBO96062.1"/>
    <property type="molecule type" value="Genomic_DNA"/>
</dbReference>
<dbReference type="NCBIfam" id="TIGR01950">
    <property type="entry name" value="SoxR"/>
    <property type="match status" value="1"/>
</dbReference>
<keyword evidence="2" id="KW-0408">Iron</keyword>
<name>A0A1M4EBE7_9ACTN</name>
<keyword evidence="3" id="KW-0411">Iron-sulfur</keyword>
<dbReference type="AlphaFoldDB" id="A0A1M4EBE7"/>
<accession>A0A1M4EBE7</accession>
<dbReference type="Pfam" id="PF13411">
    <property type="entry name" value="MerR_1"/>
    <property type="match status" value="1"/>
</dbReference>
<keyword evidence="4" id="KW-0238">DNA-binding</keyword>
<evidence type="ECO:0000256" key="3">
    <source>
        <dbReference type="ARBA" id="ARBA00023014"/>
    </source>
</evidence>
<dbReference type="InterPro" id="IPR000551">
    <property type="entry name" value="MerR-type_HTH_dom"/>
</dbReference>
<evidence type="ECO:0000256" key="2">
    <source>
        <dbReference type="ARBA" id="ARBA00023004"/>
    </source>
</evidence>
<protein>
    <submittedName>
        <fullName evidence="6">Redox-sensitive transcriptional activator SoxR</fullName>
    </submittedName>
</protein>
<dbReference type="InterPro" id="IPR009061">
    <property type="entry name" value="DNA-bd_dom_put_sf"/>
</dbReference>
<organism evidence="6">
    <name type="scientific">Nonomuraea gerenzanensis</name>
    <dbReference type="NCBI Taxonomy" id="93944"/>
    <lineage>
        <taxon>Bacteria</taxon>
        <taxon>Bacillati</taxon>
        <taxon>Actinomycetota</taxon>
        <taxon>Actinomycetes</taxon>
        <taxon>Streptosporangiales</taxon>
        <taxon>Streptosporangiaceae</taxon>
        <taxon>Nonomuraea</taxon>
    </lineage>
</organism>
<gene>
    <name evidence="6" type="ORF">BN4615_P5578</name>
</gene>
<keyword evidence="1" id="KW-0479">Metal-binding</keyword>
<evidence type="ECO:0000256" key="1">
    <source>
        <dbReference type="ARBA" id="ARBA00022714"/>
    </source>
</evidence>
<dbReference type="InterPro" id="IPR047057">
    <property type="entry name" value="MerR_fam"/>
</dbReference>
<keyword evidence="1" id="KW-0001">2Fe-2S</keyword>